<dbReference type="eggNOG" id="ENOG502ZBW5">
    <property type="taxonomic scope" value="Bacteria"/>
</dbReference>
<dbReference type="Pfam" id="PF13785">
    <property type="entry name" value="DUF4178"/>
    <property type="match status" value="1"/>
</dbReference>
<evidence type="ECO:0000313" key="2">
    <source>
        <dbReference type="EMBL" id="ERI09714.1"/>
    </source>
</evidence>
<dbReference type="EMBL" id="AWSJ01000140">
    <property type="protein sequence ID" value="ERI09714.1"/>
    <property type="molecule type" value="Genomic_DNA"/>
</dbReference>
<feature type="domain" description="DUF4178" evidence="1">
    <location>
        <begin position="30"/>
        <end position="160"/>
    </location>
</feature>
<organism evidence="2 3">
    <name type="scientific">Aneurinibacillus aneurinilyticus ATCC 12856</name>
    <dbReference type="NCBI Taxonomy" id="649747"/>
    <lineage>
        <taxon>Bacteria</taxon>
        <taxon>Bacillati</taxon>
        <taxon>Bacillota</taxon>
        <taxon>Bacilli</taxon>
        <taxon>Bacillales</taxon>
        <taxon>Paenibacillaceae</taxon>
        <taxon>Aneurinibacillus group</taxon>
        <taxon>Aneurinibacillus</taxon>
    </lineage>
</organism>
<accession>U1WM98</accession>
<dbReference type="InterPro" id="IPR025235">
    <property type="entry name" value="DUF4178"/>
</dbReference>
<sequence length="170" mass="19672">MSVSLYKRIKNIIKKPEAPAPEKSVLDLEPGDIVDVSLVTYQVIGRTYYPQRRAVFLTLQDGNDLAYLKIEKREQVQHELYTAIDGRLDSFDEIPTTIEMEDVVYHLEEQYSGQVLTIGNTPFSMAGEQYVWDFQSDDRKLLRIEWQDGRMMMYEGESVIPADVQVMRAT</sequence>
<evidence type="ECO:0000313" key="3">
    <source>
        <dbReference type="Proteomes" id="UP000016511"/>
    </source>
</evidence>
<dbReference type="HOGENOM" id="CLU_1584892_0_0_9"/>
<dbReference type="Proteomes" id="UP000016511">
    <property type="component" value="Unassembled WGS sequence"/>
</dbReference>
<protein>
    <recommendedName>
        <fullName evidence="1">DUF4178 domain-containing protein</fullName>
    </recommendedName>
</protein>
<keyword evidence="3" id="KW-1185">Reference proteome</keyword>
<reference evidence="2 3" key="1">
    <citation type="submission" date="2013-08" db="EMBL/GenBank/DDBJ databases">
        <authorList>
            <person name="Weinstock G."/>
            <person name="Sodergren E."/>
            <person name="Wylie T."/>
            <person name="Fulton L."/>
            <person name="Fulton R."/>
            <person name="Fronick C."/>
            <person name="O'Laughlin M."/>
            <person name="Godfrey J."/>
            <person name="Miner T."/>
            <person name="Herter B."/>
            <person name="Appelbaum E."/>
            <person name="Cordes M."/>
            <person name="Lek S."/>
            <person name="Wollam A."/>
            <person name="Pepin K.H."/>
            <person name="Palsikar V.B."/>
            <person name="Mitreva M."/>
            <person name="Wilson R.K."/>
        </authorList>
    </citation>
    <scope>NUCLEOTIDE SEQUENCE [LARGE SCALE GENOMIC DNA]</scope>
    <source>
        <strain evidence="2 3">ATCC 12856</strain>
    </source>
</reference>
<gene>
    <name evidence="2" type="ORF">HMPREF0083_02228</name>
</gene>
<dbReference type="STRING" id="649747.HMPREF0083_02228"/>
<comment type="caution">
    <text evidence="2">The sequence shown here is derived from an EMBL/GenBank/DDBJ whole genome shotgun (WGS) entry which is preliminary data.</text>
</comment>
<dbReference type="AlphaFoldDB" id="U1WM98"/>
<dbReference type="PATRIC" id="fig|649747.3.peg.2021"/>
<proteinExistence type="predicted"/>
<evidence type="ECO:0000259" key="1">
    <source>
        <dbReference type="Pfam" id="PF13785"/>
    </source>
</evidence>
<name>U1WM98_ANEAE</name>